<protein>
    <recommendedName>
        <fullName evidence="4">Peptidase M48 domain-containing protein</fullName>
    </recommendedName>
</protein>
<reference evidence="3" key="1">
    <citation type="submission" date="2023-07" db="EMBL/GenBank/DDBJ databases">
        <title>Functional and genomic diversity of the sorghum phyllosphere microbiome.</title>
        <authorList>
            <person name="Shade A."/>
        </authorList>
    </citation>
    <scope>NUCLEOTIDE SEQUENCE [LARGE SCALE GENOMIC DNA]</scope>
    <source>
        <strain evidence="3">SORGH_AS_0422</strain>
    </source>
</reference>
<proteinExistence type="predicted"/>
<evidence type="ECO:0008006" key="4">
    <source>
        <dbReference type="Google" id="ProtNLM"/>
    </source>
</evidence>
<feature type="transmembrane region" description="Helical" evidence="1">
    <location>
        <begin position="5"/>
        <end position="26"/>
    </location>
</feature>
<keyword evidence="1" id="KW-1133">Transmembrane helix</keyword>
<sequence length="227" mass="26299">MRRKYIIVIALVIIVVTAFVYVLTYFSSNAAAIAGANQHNTYYQRKTIPVLLKDEIIAALKFYPELNNTPIDFVFDPHTSKSTMLSQPVVGSFFSGQNKRRYIVKINPLFVMVHKTMPIQDAPKDVLIGWIGHELGHVIDYHNRSNWQMIGFGIKYITSDNYLMQAERNADRYAVEHGMGNYIIKTKNYILHNHDLPPEYIERIKRLYLSPQQILDLIKELKKPITD</sequence>
<keyword evidence="1" id="KW-0472">Membrane</keyword>
<keyword evidence="1" id="KW-0812">Transmembrane</keyword>
<accession>A0ABU3H0D7</accession>
<dbReference type="EMBL" id="JAVLVU010000001">
    <property type="protein sequence ID" value="MDT3404707.1"/>
    <property type="molecule type" value="Genomic_DNA"/>
</dbReference>
<keyword evidence="3" id="KW-1185">Reference proteome</keyword>
<dbReference type="Proteomes" id="UP001258315">
    <property type="component" value="Unassembled WGS sequence"/>
</dbReference>
<comment type="caution">
    <text evidence="2">The sequence shown here is derived from an EMBL/GenBank/DDBJ whole genome shotgun (WGS) entry which is preliminary data.</text>
</comment>
<evidence type="ECO:0000313" key="2">
    <source>
        <dbReference type="EMBL" id="MDT3404707.1"/>
    </source>
</evidence>
<dbReference type="RefSeq" id="WP_311952303.1">
    <property type="nucleotide sequence ID" value="NZ_JAVLVU010000001.1"/>
</dbReference>
<name>A0ABU3H0D7_9SPHI</name>
<gene>
    <name evidence="2" type="ORF">QE417_003779</name>
</gene>
<evidence type="ECO:0000313" key="3">
    <source>
        <dbReference type="Proteomes" id="UP001258315"/>
    </source>
</evidence>
<evidence type="ECO:0000256" key="1">
    <source>
        <dbReference type="SAM" id="Phobius"/>
    </source>
</evidence>
<organism evidence="2 3">
    <name type="scientific">Mucilaginibacter terrae</name>
    <dbReference type="NCBI Taxonomy" id="1955052"/>
    <lineage>
        <taxon>Bacteria</taxon>
        <taxon>Pseudomonadati</taxon>
        <taxon>Bacteroidota</taxon>
        <taxon>Sphingobacteriia</taxon>
        <taxon>Sphingobacteriales</taxon>
        <taxon>Sphingobacteriaceae</taxon>
        <taxon>Mucilaginibacter</taxon>
    </lineage>
</organism>